<proteinExistence type="predicted"/>
<evidence type="ECO:0000256" key="1">
    <source>
        <dbReference type="SAM" id="MobiDB-lite"/>
    </source>
</evidence>
<organism evidence="2 3">
    <name type="scientific">Laspinema olomoucense D3b</name>
    <dbReference type="NCBI Taxonomy" id="2953688"/>
    <lineage>
        <taxon>Bacteria</taxon>
        <taxon>Bacillati</taxon>
        <taxon>Cyanobacteriota</taxon>
        <taxon>Cyanophyceae</taxon>
        <taxon>Oscillatoriophycideae</taxon>
        <taxon>Oscillatoriales</taxon>
        <taxon>Laspinemataceae</taxon>
        <taxon>Laspinema</taxon>
        <taxon>Laspinema olomoucense</taxon>
    </lineage>
</organism>
<accession>A0ABT2NCV4</accession>
<evidence type="ECO:0008006" key="4">
    <source>
        <dbReference type="Google" id="ProtNLM"/>
    </source>
</evidence>
<keyword evidence="3" id="KW-1185">Reference proteome</keyword>
<dbReference type="RefSeq" id="WP_261198488.1">
    <property type="nucleotide sequence ID" value="NZ_JAMXFA010000035.1"/>
</dbReference>
<protein>
    <recommendedName>
        <fullName evidence="4">Obg domain-containing protein</fullName>
    </recommendedName>
</protein>
<sequence length="70" mass="7353">MTFVIISGGTHPFACCNESTQVLTLVEKKGNGDRGKRVLPGGRGGNISGDRDNSGGAIASRNPRFHRNIG</sequence>
<dbReference type="EMBL" id="JAMXFA010000035">
    <property type="protein sequence ID" value="MCT7980311.1"/>
    <property type="molecule type" value="Genomic_DNA"/>
</dbReference>
<dbReference type="Proteomes" id="UP001525961">
    <property type="component" value="Unassembled WGS sequence"/>
</dbReference>
<comment type="caution">
    <text evidence="2">The sequence shown here is derived from an EMBL/GenBank/DDBJ whole genome shotgun (WGS) entry which is preliminary data.</text>
</comment>
<evidence type="ECO:0000313" key="2">
    <source>
        <dbReference type="EMBL" id="MCT7980311.1"/>
    </source>
</evidence>
<evidence type="ECO:0000313" key="3">
    <source>
        <dbReference type="Proteomes" id="UP001525961"/>
    </source>
</evidence>
<gene>
    <name evidence="2" type="ORF">NG792_21550</name>
</gene>
<reference evidence="2 3" key="1">
    <citation type="journal article" date="2022" name="Front. Microbiol.">
        <title>High genomic differentiation and limited gene flow indicate recent cryptic speciation within the genus Laspinema (cyanobacteria).</title>
        <authorList>
            <person name="Stanojkovic A."/>
            <person name="Skoupy S."/>
            <person name="Skaloud P."/>
            <person name="Dvorak P."/>
        </authorList>
    </citation>
    <scope>NUCLEOTIDE SEQUENCE [LARGE SCALE GENOMIC DNA]</scope>
    <source>
        <strain evidence="2 3">D3b</strain>
    </source>
</reference>
<feature type="region of interest" description="Disordered" evidence="1">
    <location>
        <begin position="31"/>
        <end position="70"/>
    </location>
</feature>
<name>A0ABT2NCV4_9CYAN</name>